<sequence>MGVKENKKYIERVEDIMNDRMNGYPIQVTEIIMVNQFIRSMNTREIKETRQIYKDHIKKLAEILELTKKKKERRSRVTCVNNRTNILRKVYKIHRCDLDHVPLAAVKKCIGGLYHTTSKPIYSQSDLVVCEKDWEVNETIALVLPVVQNVKSYPLMMEEEGVEVLLKK</sequence>
<protein>
    <submittedName>
        <fullName evidence="1">Uncharacterized protein</fullName>
    </submittedName>
</protein>
<dbReference type="AlphaFoldDB" id="A0A397J7B8"/>
<organism evidence="1 2">
    <name type="scientific">Diversispora epigaea</name>
    <dbReference type="NCBI Taxonomy" id="1348612"/>
    <lineage>
        <taxon>Eukaryota</taxon>
        <taxon>Fungi</taxon>
        <taxon>Fungi incertae sedis</taxon>
        <taxon>Mucoromycota</taxon>
        <taxon>Glomeromycotina</taxon>
        <taxon>Glomeromycetes</taxon>
        <taxon>Diversisporales</taxon>
        <taxon>Diversisporaceae</taxon>
        <taxon>Diversispora</taxon>
    </lineage>
</organism>
<proteinExistence type="predicted"/>
<gene>
    <name evidence="1" type="ORF">Glove_102g33</name>
</gene>
<dbReference type="Proteomes" id="UP000266861">
    <property type="component" value="Unassembled WGS sequence"/>
</dbReference>
<comment type="caution">
    <text evidence="1">The sequence shown here is derived from an EMBL/GenBank/DDBJ whole genome shotgun (WGS) entry which is preliminary data.</text>
</comment>
<dbReference type="EMBL" id="PQFF01000095">
    <property type="protein sequence ID" value="RHZ82932.1"/>
    <property type="molecule type" value="Genomic_DNA"/>
</dbReference>
<evidence type="ECO:0000313" key="2">
    <source>
        <dbReference type="Proteomes" id="UP000266861"/>
    </source>
</evidence>
<reference evidence="1 2" key="1">
    <citation type="submission" date="2018-08" db="EMBL/GenBank/DDBJ databases">
        <title>Genome and evolution of the arbuscular mycorrhizal fungus Diversispora epigaea (formerly Glomus versiforme) and its bacterial endosymbionts.</title>
        <authorList>
            <person name="Sun X."/>
            <person name="Fei Z."/>
            <person name="Harrison M."/>
        </authorList>
    </citation>
    <scope>NUCLEOTIDE SEQUENCE [LARGE SCALE GENOMIC DNA]</scope>
    <source>
        <strain evidence="1 2">IT104</strain>
    </source>
</reference>
<keyword evidence="2" id="KW-1185">Reference proteome</keyword>
<evidence type="ECO:0000313" key="1">
    <source>
        <dbReference type="EMBL" id="RHZ82932.1"/>
    </source>
</evidence>
<name>A0A397J7B8_9GLOM</name>
<dbReference type="OrthoDB" id="2449137at2759"/>
<accession>A0A397J7B8</accession>